<sequence length="386" mass="44135">MNIQEAKYRVNWVDGMKINKSHFIDSENSLISLVERSVKKTLSPINFGILPVFSDDQKAIDVSISLDGQDSVEVIVNSCIAITLGGSLIYITNHTRDLLEQSGYILKHQYTLNKEEEEWYVVLTANPYNPVPVGNADPNEEPPRHPFTLPEYKLSVLPSSEVTLKELGLYHITIGKIILVNDVPTLYESFIPPCSSIQSHEDLQFTYTELGYFFNQMEAYCMHIIQKIHQKKQTNDLAHMVKHVCERTMQYLNNCITDFRLIDKHEPPIVMLTKQINLARTIKSGLDVFTGTGKEALLNYLTDWCDLNQGAFENVLIDMIDLNYVHTDINISLEKTASFTKLMLSLFKKLNELDYIGKKNDSSIFVKEEVVESNKSVKSRRSFLLD</sequence>
<gene>
    <name evidence="1" type="ORF">ACFQ1U_03770</name>
</gene>
<dbReference type="Proteomes" id="UP001597062">
    <property type="component" value="Unassembled WGS sequence"/>
</dbReference>
<comment type="caution">
    <text evidence="1">The sequence shown here is derived from an EMBL/GenBank/DDBJ whole genome shotgun (WGS) entry which is preliminary data.</text>
</comment>
<evidence type="ECO:0000313" key="1">
    <source>
        <dbReference type="EMBL" id="MFD0992314.1"/>
    </source>
</evidence>
<dbReference type="RefSeq" id="WP_386105475.1">
    <property type="nucleotide sequence ID" value="NZ_JBHTJR010000022.1"/>
</dbReference>
<evidence type="ECO:0000313" key="2">
    <source>
        <dbReference type="Proteomes" id="UP001597062"/>
    </source>
</evidence>
<protein>
    <submittedName>
        <fullName evidence="1">Uncharacterized protein</fullName>
    </submittedName>
</protein>
<proteinExistence type="predicted"/>
<accession>A0ABW3JPN3</accession>
<name>A0ABW3JPN3_9FLAO</name>
<dbReference type="EMBL" id="JBHTJR010000022">
    <property type="protein sequence ID" value="MFD0992314.1"/>
    <property type="molecule type" value="Genomic_DNA"/>
</dbReference>
<organism evidence="1 2">
    <name type="scientific">Tenacibaculum geojense</name>
    <dbReference type="NCBI Taxonomy" id="915352"/>
    <lineage>
        <taxon>Bacteria</taxon>
        <taxon>Pseudomonadati</taxon>
        <taxon>Bacteroidota</taxon>
        <taxon>Flavobacteriia</taxon>
        <taxon>Flavobacteriales</taxon>
        <taxon>Flavobacteriaceae</taxon>
        <taxon>Tenacibaculum</taxon>
    </lineage>
</organism>
<keyword evidence="2" id="KW-1185">Reference proteome</keyword>
<reference evidence="2" key="1">
    <citation type="journal article" date="2019" name="Int. J. Syst. Evol. Microbiol.">
        <title>The Global Catalogue of Microorganisms (GCM) 10K type strain sequencing project: providing services to taxonomists for standard genome sequencing and annotation.</title>
        <authorList>
            <consortium name="The Broad Institute Genomics Platform"/>
            <consortium name="The Broad Institute Genome Sequencing Center for Infectious Disease"/>
            <person name="Wu L."/>
            <person name="Ma J."/>
        </authorList>
    </citation>
    <scope>NUCLEOTIDE SEQUENCE [LARGE SCALE GENOMIC DNA]</scope>
    <source>
        <strain evidence="2">CCUG 60527</strain>
    </source>
</reference>